<dbReference type="InterPro" id="IPR011006">
    <property type="entry name" value="CheY-like_superfamily"/>
</dbReference>
<reference evidence="1 2" key="1">
    <citation type="submission" date="2017-08" db="EMBL/GenBank/DDBJ databases">
        <authorList>
            <person name="de Groot N.N."/>
        </authorList>
    </citation>
    <scope>NUCLEOTIDE SEQUENCE [LARGE SCALE GENOMIC DNA]</scope>
    <source>
        <strain evidence="1 2">USBA 352</strain>
    </source>
</reference>
<evidence type="ECO:0008006" key="3">
    <source>
        <dbReference type="Google" id="ProtNLM"/>
    </source>
</evidence>
<accession>A0A285T863</accession>
<evidence type="ECO:0000313" key="1">
    <source>
        <dbReference type="EMBL" id="SOC17692.1"/>
    </source>
</evidence>
<sequence>MLHVLPHAVFLHVEDNVNDALAFRLALEGATGNIRVRRVGSVETALELLSTPDAAAGPPFDCVIASLDLPAGRAGELARRVRQRYDSATLPLVGLTRGTPPVAAEDGDWFDAVHQKPDAPREMKRIAREIVDLWFSRARRFHC</sequence>
<proteinExistence type="predicted"/>
<protein>
    <recommendedName>
        <fullName evidence="3">Response regulatory domain-containing protein</fullName>
    </recommendedName>
</protein>
<dbReference type="AlphaFoldDB" id="A0A285T863"/>
<dbReference type="Gene3D" id="3.40.50.2300">
    <property type="match status" value="1"/>
</dbReference>
<evidence type="ECO:0000313" key="2">
    <source>
        <dbReference type="Proteomes" id="UP000219331"/>
    </source>
</evidence>
<organism evidence="1 2">
    <name type="scientific">Stappia indica</name>
    <dbReference type="NCBI Taxonomy" id="538381"/>
    <lineage>
        <taxon>Bacteria</taxon>
        <taxon>Pseudomonadati</taxon>
        <taxon>Pseudomonadota</taxon>
        <taxon>Alphaproteobacteria</taxon>
        <taxon>Hyphomicrobiales</taxon>
        <taxon>Stappiaceae</taxon>
        <taxon>Stappia</taxon>
    </lineage>
</organism>
<dbReference type="Proteomes" id="UP000219331">
    <property type="component" value="Unassembled WGS sequence"/>
</dbReference>
<name>A0A285T863_9HYPH</name>
<gene>
    <name evidence="1" type="ORF">SAMN05421512_10954</name>
</gene>
<dbReference type="EMBL" id="OBML01000009">
    <property type="protein sequence ID" value="SOC17692.1"/>
    <property type="molecule type" value="Genomic_DNA"/>
</dbReference>
<keyword evidence="2" id="KW-1185">Reference proteome</keyword>
<dbReference type="SUPFAM" id="SSF52172">
    <property type="entry name" value="CheY-like"/>
    <property type="match status" value="1"/>
</dbReference>